<evidence type="ECO:0000313" key="3">
    <source>
        <dbReference type="Proteomes" id="UP000054383"/>
    </source>
</evidence>
<proteinExistence type="predicted"/>
<dbReference type="Proteomes" id="UP000054383">
    <property type="component" value="Unassembled WGS sequence"/>
</dbReference>
<feature type="region of interest" description="Disordered" evidence="1">
    <location>
        <begin position="1"/>
        <end position="59"/>
    </location>
</feature>
<keyword evidence="3" id="KW-1185">Reference proteome</keyword>
<gene>
    <name evidence="2" type="ORF">PISL3812_09948</name>
</gene>
<sequence>MRAHRRPRFVNPTHRSWSFGESTPNTPNGSHDMFVRDRDGGDLKGHNMERSGRPGRGVYERDQLYRRRFETSGQPQTATASTVRIRFIGGSIENGASPAKTGGGV</sequence>
<name>A0A0U1MB90_TALIS</name>
<protein>
    <submittedName>
        <fullName evidence="2">Uncharacterized protein</fullName>
    </submittedName>
</protein>
<dbReference type="AlphaFoldDB" id="A0A0U1MB90"/>
<evidence type="ECO:0000256" key="1">
    <source>
        <dbReference type="SAM" id="MobiDB-lite"/>
    </source>
</evidence>
<evidence type="ECO:0000313" key="2">
    <source>
        <dbReference type="EMBL" id="CRG92873.1"/>
    </source>
</evidence>
<reference evidence="2 3" key="1">
    <citation type="submission" date="2015-04" db="EMBL/GenBank/DDBJ databases">
        <authorList>
            <person name="Syromyatnikov M.Y."/>
            <person name="Popov V.N."/>
        </authorList>
    </citation>
    <scope>NUCLEOTIDE SEQUENCE [LARGE SCALE GENOMIC DNA]</scope>
    <source>
        <strain evidence="2">WF-38-12</strain>
    </source>
</reference>
<accession>A0A0U1MB90</accession>
<feature type="compositionally biased region" description="Polar residues" evidence="1">
    <location>
        <begin position="13"/>
        <end position="29"/>
    </location>
</feature>
<organism evidence="2 3">
    <name type="scientific">Talaromyces islandicus</name>
    <name type="common">Penicillium islandicum</name>
    <dbReference type="NCBI Taxonomy" id="28573"/>
    <lineage>
        <taxon>Eukaryota</taxon>
        <taxon>Fungi</taxon>
        <taxon>Dikarya</taxon>
        <taxon>Ascomycota</taxon>
        <taxon>Pezizomycotina</taxon>
        <taxon>Eurotiomycetes</taxon>
        <taxon>Eurotiomycetidae</taxon>
        <taxon>Eurotiales</taxon>
        <taxon>Trichocomaceae</taxon>
        <taxon>Talaromyces</taxon>
        <taxon>Talaromyces sect. Islandici</taxon>
    </lineage>
</organism>
<feature type="compositionally biased region" description="Basic and acidic residues" evidence="1">
    <location>
        <begin position="33"/>
        <end position="59"/>
    </location>
</feature>
<dbReference type="EMBL" id="CVMT01000024">
    <property type="protein sequence ID" value="CRG92873.1"/>
    <property type="molecule type" value="Genomic_DNA"/>
</dbReference>